<feature type="region of interest" description="Disordered" evidence="1">
    <location>
        <begin position="1"/>
        <end position="26"/>
    </location>
</feature>
<organism evidence="2 3">
    <name type="scientific">Staurois parvus</name>
    <dbReference type="NCBI Taxonomy" id="386267"/>
    <lineage>
        <taxon>Eukaryota</taxon>
        <taxon>Metazoa</taxon>
        <taxon>Chordata</taxon>
        <taxon>Craniata</taxon>
        <taxon>Vertebrata</taxon>
        <taxon>Euteleostomi</taxon>
        <taxon>Amphibia</taxon>
        <taxon>Batrachia</taxon>
        <taxon>Anura</taxon>
        <taxon>Neobatrachia</taxon>
        <taxon>Ranoidea</taxon>
        <taxon>Ranidae</taxon>
        <taxon>Staurois</taxon>
    </lineage>
</organism>
<dbReference type="EMBL" id="CATNWA010011390">
    <property type="protein sequence ID" value="CAI9561676.1"/>
    <property type="molecule type" value="Genomic_DNA"/>
</dbReference>
<proteinExistence type="predicted"/>
<dbReference type="PANTHER" id="PTHR28678">
    <property type="entry name" value="CODANIN-1"/>
    <property type="match status" value="1"/>
</dbReference>
<feature type="non-terminal residue" evidence="2">
    <location>
        <position position="169"/>
    </location>
</feature>
<evidence type="ECO:0000313" key="3">
    <source>
        <dbReference type="Proteomes" id="UP001162483"/>
    </source>
</evidence>
<dbReference type="PANTHER" id="PTHR28678:SF1">
    <property type="entry name" value="CODANIN-1"/>
    <property type="match status" value="1"/>
</dbReference>
<evidence type="ECO:0000313" key="2">
    <source>
        <dbReference type="EMBL" id="CAI9561676.1"/>
    </source>
</evidence>
<comment type="caution">
    <text evidence="2">The sequence shown here is derived from an EMBL/GenBank/DDBJ whole genome shotgun (WGS) entry which is preliminary data.</text>
</comment>
<feature type="compositionally biased region" description="Polar residues" evidence="1">
    <location>
        <begin position="1"/>
        <end position="11"/>
    </location>
</feature>
<gene>
    <name evidence="2" type="ORF">SPARVUS_LOCUS5466092</name>
</gene>
<name>A0ABN9CRC5_9NEOB</name>
<sequence length="169" mass="18898">MGASCETASKSKPSRRINPTPLNDVNSKSRICFTSTPISTPDIDRSHPGMEVFTRVQEGVCTPDASSLREEREILRKERSKLLQQTSSPVILDPITPTKQIFSRNSSVSSDMLTYADPGKVSYQKRLEILAKIYSSCITENLVPNIFLEFFFVLQLLISRGPVSAEDRN</sequence>
<dbReference type="Proteomes" id="UP001162483">
    <property type="component" value="Unassembled WGS sequence"/>
</dbReference>
<keyword evidence="3" id="KW-1185">Reference proteome</keyword>
<accession>A0ABN9CRC5</accession>
<dbReference type="InterPro" id="IPR040031">
    <property type="entry name" value="Codanin-1"/>
</dbReference>
<protein>
    <submittedName>
        <fullName evidence="2">Uncharacterized protein</fullName>
    </submittedName>
</protein>
<reference evidence="2" key="1">
    <citation type="submission" date="2023-05" db="EMBL/GenBank/DDBJ databases">
        <authorList>
            <person name="Stuckert A."/>
        </authorList>
    </citation>
    <scope>NUCLEOTIDE SEQUENCE</scope>
</reference>
<evidence type="ECO:0000256" key="1">
    <source>
        <dbReference type="SAM" id="MobiDB-lite"/>
    </source>
</evidence>